<keyword evidence="3" id="KW-1185">Reference proteome</keyword>
<comment type="caution">
    <text evidence="2">The sequence shown here is derived from an EMBL/GenBank/DDBJ whole genome shotgun (WGS) entry which is preliminary data.</text>
</comment>
<dbReference type="AlphaFoldDB" id="A0A9N7VWT4"/>
<accession>A0A9N7VWT4</accession>
<dbReference type="EMBL" id="CADEAL010004267">
    <property type="protein sequence ID" value="CAB1455695.1"/>
    <property type="molecule type" value="Genomic_DNA"/>
</dbReference>
<evidence type="ECO:0000313" key="3">
    <source>
        <dbReference type="Proteomes" id="UP001153269"/>
    </source>
</evidence>
<feature type="non-terminal residue" evidence="2">
    <location>
        <position position="1"/>
    </location>
</feature>
<feature type="compositionally biased region" description="Low complexity" evidence="1">
    <location>
        <begin position="39"/>
        <end position="52"/>
    </location>
</feature>
<dbReference type="Proteomes" id="UP001153269">
    <property type="component" value="Unassembled WGS sequence"/>
</dbReference>
<proteinExistence type="predicted"/>
<feature type="region of interest" description="Disordered" evidence="1">
    <location>
        <begin position="32"/>
        <end position="71"/>
    </location>
</feature>
<sequence>YVRWDACRRKTTAPPDTDLLWTPEVMSFDLKGEVSKPTGSQSVVGEQQQQQEAEPGTAQIRNHVGNTALSN</sequence>
<organism evidence="2 3">
    <name type="scientific">Pleuronectes platessa</name>
    <name type="common">European plaice</name>
    <dbReference type="NCBI Taxonomy" id="8262"/>
    <lineage>
        <taxon>Eukaryota</taxon>
        <taxon>Metazoa</taxon>
        <taxon>Chordata</taxon>
        <taxon>Craniata</taxon>
        <taxon>Vertebrata</taxon>
        <taxon>Euteleostomi</taxon>
        <taxon>Actinopterygii</taxon>
        <taxon>Neopterygii</taxon>
        <taxon>Teleostei</taxon>
        <taxon>Neoteleostei</taxon>
        <taxon>Acanthomorphata</taxon>
        <taxon>Carangaria</taxon>
        <taxon>Pleuronectiformes</taxon>
        <taxon>Pleuronectoidei</taxon>
        <taxon>Pleuronectidae</taxon>
        <taxon>Pleuronectes</taxon>
    </lineage>
</organism>
<name>A0A9N7VWT4_PLEPL</name>
<gene>
    <name evidence="2" type="ORF">PLEPLA_LOCUS43476</name>
</gene>
<reference evidence="2" key="1">
    <citation type="submission" date="2020-03" db="EMBL/GenBank/DDBJ databases">
        <authorList>
            <person name="Weist P."/>
        </authorList>
    </citation>
    <scope>NUCLEOTIDE SEQUENCE</scope>
</reference>
<evidence type="ECO:0000256" key="1">
    <source>
        <dbReference type="SAM" id="MobiDB-lite"/>
    </source>
</evidence>
<evidence type="ECO:0000313" key="2">
    <source>
        <dbReference type="EMBL" id="CAB1455695.1"/>
    </source>
</evidence>
<protein>
    <submittedName>
        <fullName evidence="2">Uncharacterized protein</fullName>
    </submittedName>
</protein>